<dbReference type="AlphaFoldDB" id="A0A914XJ48"/>
<feature type="signal peptide" evidence="4">
    <location>
        <begin position="1"/>
        <end position="23"/>
    </location>
</feature>
<dbReference type="Gene3D" id="3.40.50.1820">
    <property type="entry name" value="alpha/beta hydrolase"/>
    <property type="match status" value="1"/>
</dbReference>
<evidence type="ECO:0000256" key="4">
    <source>
        <dbReference type="RuleBase" id="RU361235"/>
    </source>
</evidence>
<proteinExistence type="inferred from homology"/>
<sequence>MITILIYLILSELLLSNIGNCAATFNVPIGSQATIVGYEYDNPGGLVFYGIRYAQPMTSQNRFGPPERKDPSGQILAFHFGPQCLQAGAGQFDEDCLYLNIYTPRVANITHQHYPVFLWIHGGGFVGGSGNLETEGILNNLVSRDLIVVGINYRLGPFGFFSTRDSTIPGNVGLLDQIEAINWVKRYISYFGGDPNSITIGGESAGAMSVSLLTLSPVSQHLFKQALLESGSGFSAGYFSSSELPSDASKSAAIYLQCITAEQWDRHDPALMSQMVQCLRSKKATDVLNAHKLGRFLPVVDGPGGVIPQRLEVLAQHRPPIPILTGNNQAEYLFWLFEDGLLHSPDYVNRFTRQSSTSDLAHRSELQYYNNSQLVLPAIQRAYIDSINLTDQDHIGWCNENIQMYTEMVFIGPTYRDAMLFRQTKSPVYLYSFDYLAPGALPTLTAQLRGVPHGWQKQYAFGYPGTADGGWKLTDDDRSTEDYFGQFWANFVKYGNPTPTPSTIVWPQLGSKGEYIILGPKPTPSSGFHPKALFFACTVPAIEGITQSWCS</sequence>
<dbReference type="PROSITE" id="PS00941">
    <property type="entry name" value="CARBOXYLESTERASE_B_2"/>
    <property type="match status" value="1"/>
</dbReference>
<evidence type="ECO:0000256" key="1">
    <source>
        <dbReference type="ARBA" id="ARBA00005964"/>
    </source>
</evidence>
<dbReference type="PANTHER" id="PTHR11559">
    <property type="entry name" value="CARBOXYLESTERASE"/>
    <property type="match status" value="1"/>
</dbReference>
<keyword evidence="2" id="KW-0719">Serine esterase</keyword>
<reference evidence="7" key="1">
    <citation type="submission" date="2022-11" db="UniProtKB">
        <authorList>
            <consortium name="WormBaseParasite"/>
        </authorList>
    </citation>
    <scope>IDENTIFICATION</scope>
</reference>
<feature type="chain" id="PRO_5038172965" description="Carboxylic ester hydrolase" evidence="4">
    <location>
        <begin position="24"/>
        <end position="551"/>
    </location>
</feature>
<dbReference type="Proteomes" id="UP000887566">
    <property type="component" value="Unplaced"/>
</dbReference>
<evidence type="ECO:0000256" key="3">
    <source>
        <dbReference type="ARBA" id="ARBA00022801"/>
    </source>
</evidence>
<dbReference type="WBParaSite" id="PSAMB.scaffold831size40700.g8969.t1">
    <property type="protein sequence ID" value="PSAMB.scaffold831size40700.g8969.t1"/>
    <property type="gene ID" value="PSAMB.scaffold831size40700.g8969"/>
</dbReference>
<feature type="domain" description="Carboxylesterase type B" evidence="5">
    <location>
        <begin position="45"/>
        <end position="522"/>
    </location>
</feature>
<comment type="similarity">
    <text evidence="1 4">Belongs to the type-B carboxylesterase/lipase family.</text>
</comment>
<dbReference type="InterPro" id="IPR019826">
    <property type="entry name" value="Carboxylesterase_B_AS"/>
</dbReference>
<keyword evidence="3 4" id="KW-0378">Hydrolase</keyword>
<protein>
    <recommendedName>
        <fullName evidence="4">Carboxylic ester hydrolase</fullName>
        <ecNumber evidence="4">3.1.1.-</ecNumber>
    </recommendedName>
</protein>
<dbReference type="GO" id="GO:0052689">
    <property type="term" value="F:carboxylic ester hydrolase activity"/>
    <property type="evidence" value="ECO:0007669"/>
    <property type="project" value="UniProtKB-KW"/>
</dbReference>
<dbReference type="SUPFAM" id="SSF53474">
    <property type="entry name" value="alpha/beta-Hydrolases"/>
    <property type="match status" value="1"/>
</dbReference>
<keyword evidence="6" id="KW-1185">Reference proteome</keyword>
<organism evidence="6 7">
    <name type="scientific">Plectus sambesii</name>
    <dbReference type="NCBI Taxonomy" id="2011161"/>
    <lineage>
        <taxon>Eukaryota</taxon>
        <taxon>Metazoa</taxon>
        <taxon>Ecdysozoa</taxon>
        <taxon>Nematoda</taxon>
        <taxon>Chromadorea</taxon>
        <taxon>Plectida</taxon>
        <taxon>Plectina</taxon>
        <taxon>Plectoidea</taxon>
        <taxon>Plectidae</taxon>
        <taxon>Plectus</taxon>
    </lineage>
</organism>
<accession>A0A914XJ48</accession>
<dbReference type="InterPro" id="IPR050309">
    <property type="entry name" value="Type-B_Carboxylest/Lipase"/>
</dbReference>
<dbReference type="InterPro" id="IPR019819">
    <property type="entry name" value="Carboxylesterase_B_CS"/>
</dbReference>
<evidence type="ECO:0000313" key="6">
    <source>
        <dbReference type="Proteomes" id="UP000887566"/>
    </source>
</evidence>
<dbReference type="InterPro" id="IPR002018">
    <property type="entry name" value="CarbesteraseB"/>
</dbReference>
<dbReference type="Pfam" id="PF00135">
    <property type="entry name" value="COesterase"/>
    <property type="match status" value="1"/>
</dbReference>
<evidence type="ECO:0000313" key="7">
    <source>
        <dbReference type="WBParaSite" id="PSAMB.scaffold831size40700.g8969.t1"/>
    </source>
</evidence>
<evidence type="ECO:0000256" key="2">
    <source>
        <dbReference type="ARBA" id="ARBA00022487"/>
    </source>
</evidence>
<keyword evidence="4" id="KW-0732">Signal</keyword>
<dbReference type="EC" id="3.1.1.-" evidence="4"/>
<dbReference type="PROSITE" id="PS00122">
    <property type="entry name" value="CARBOXYLESTERASE_B_1"/>
    <property type="match status" value="1"/>
</dbReference>
<name>A0A914XJ48_9BILA</name>
<dbReference type="InterPro" id="IPR029058">
    <property type="entry name" value="AB_hydrolase_fold"/>
</dbReference>
<evidence type="ECO:0000259" key="5">
    <source>
        <dbReference type="Pfam" id="PF00135"/>
    </source>
</evidence>